<dbReference type="OrthoDB" id="9807213at2"/>
<comment type="catalytic activity">
    <reaction evidence="3">
        <text>uridine(2604) in 23S rRNA = pseudouridine(2604) in 23S rRNA</text>
        <dbReference type="Rhea" id="RHEA:38875"/>
        <dbReference type="Rhea" id="RHEA-COMP:10093"/>
        <dbReference type="Rhea" id="RHEA-COMP:10094"/>
        <dbReference type="ChEBI" id="CHEBI:65314"/>
        <dbReference type="ChEBI" id="CHEBI:65315"/>
        <dbReference type="EC" id="5.4.99.21"/>
    </reaction>
</comment>
<name>A0A3N6MVR4_9BURK</name>
<feature type="compositionally biased region" description="Basic and acidic residues" evidence="12">
    <location>
        <begin position="401"/>
        <end position="412"/>
    </location>
</feature>
<gene>
    <name evidence="14" type="ORF">D1Y85_07365</name>
</gene>
<dbReference type="InterPro" id="IPR050343">
    <property type="entry name" value="RsuA_PseudoU_synthase"/>
</dbReference>
<dbReference type="InterPro" id="IPR020094">
    <property type="entry name" value="TruA/RsuA/RluB/E/F_N"/>
</dbReference>
<evidence type="ECO:0000256" key="7">
    <source>
        <dbReference type="ARBA" id="ARBA00041697"/>
    </source>
</evidence>
<comment type="catalytic activity">
    <reaction evidence="2">
        <text>uridine(35) in tRNA(Tyr) = pseudouridine(35) in tRNA(Tyr)</text>
        <dbReference type="Rhea" id="RHEA:60556"/>
        <dbReference type="Rhea" id="RHEA-COMP:15607"/>
        <dbReference type="Rhea" id="RHEA-COMP:15608"/>
        <dbReference type="ChEBI" id="CHEBI:65314"/>
        <dbReference type="ChEBI" id="CHEBI:65315"/>
    </reaction>
</comment>
<dbReference type="PANTHER" id="PTHR47683:SF2">
    <property type="entry name" value="RNA-BINDING S4 DOMAIN-CONTAINING PROTEIN"/>
    <property type="match status" value="1"/>
</dbReference>
<evidence type="ECO:0000256" key="6">
    <source>
        <dbReference type="ARBA" id="ARBA00041420"/>
    </source>
</evidence>
<evidence type="ECO:0000256" key="8">
    <source>
        <dbReference type="ARBA" id="ARBA00042843"/>
    </source>
</evidence>
<feature type="domain" description="RNA-binding S4" evidence="13">
    <location>
        <begin position="435"/>
        <end position="494"/>
    </location>
</feature>
<evidence type="ECO:0000256" key="3">
    <source>
        <dbReference type="ARBA" id="ARBA00036535"/>
    </source>
</evidence>
<dbReference type="InterPro" id="IPR000748">
    <property type="entry name" value="PsdUridine_synth_RsuA/RluB/E/F"/>
</dbReference>
<accession>A0A3N6MVR4</accession>
<keyword evidence="11" id="KW-0694">RNA-binding</keyword>
<dbReference type="Gene3D" id="3.30.70.1560">
    <property type="entry name" value="Alpha-L RNA-binding motif"/>
    <property type="match status" value="1"/>
</dbReference>
<reference evidence="14 15" key="1">
    <citation type="submission" date="2018-11" db="EMBL/GenBank/DDBJ databases">
        <title>Paraburkholderia sp. DHOA04, isolated from soil.</title>
        <authorList>
            <person name="Gao Z.-H."/>
            <person name="Qiu L.-H."/>
            <person name="Fu J.-C."/>
        </authorList>
    </citation>
    <scope>NUCLEOTIDE SEQUENCE [LARGE SCALE GENOMIC DNA]</scope>
    <source>
        <strain evidence="14 15">DHOA04</strain>
    </source>
</reference>
<keyword evidence="15" id="KW-1185">Reference proteome</keyword>
<sequence>MSTRARLTAKHPRPTTSERAPVRPGSTTARKPVRKAASPAPEAKTSTKPALARGENRATERAGARSGVSRERDTTSRPARTSGSAYGKPADGTARGGKAGGFGGKPAGARAPRTGDGHTGEHRRPGAARDADAPRATRSWDRDERPARRGDGDERRPARARSEGFGDERRPARPRSENSGDERRPARTRSEGFGDERRPARARSEGFGDERRPPRARSEGFGDERRPARPRSEGFGDERRPARPRSEGFGDERRPARARSESVGDERRPARPHSGSYSDERRPTRARSDGFSSERRPARPRAEGSDEGKRTFGERKAPGSAPRREYGTAENRRPRDEGTRRTSSERPAREERSFARPAKAAPRDGNDTPARRRDTANREGAGPRARRSFDDAPVRKIATRVKQDEHAGRRPPVESTEAAAPRRTPHTGADATGSLRLSKRMSELGLCSRREADEWIEKGWVLVDGERIDTLGAKVTPDQQIEIDPAARAAQARQVTILLHKPVGYVSGQAEDGYPPAATLVTAGNQWDGDRSGIRFSPLHLRTLAPAGRLDIDSTGLLVLTQDGRVAKQLIGEQSDIDKEYLVRVTYNELESDIDQQFPAELLAKLRHGLSLDDVPLKPAMVSWQNGEQLRFVLREGKKRQIRRMCELVGLKVVGLKRVRMGRVLLGALPQGQWRYLTPDESF</sequence>
<dbReference type="Proteomes" id="UP000272778">
    <property type="component" value="Unassembled WGS sequence"/>
</dbReference>
<dbReference type="Pfam" id="PF00849">
    <property type="entry name" value="PseudoU_synth_2"/>
    <property type="match status" value="1"/>
</dbReference>
<dbReference type="AlphaFoldDB" id="A0A3N6MVR4"/>
<dbReference type="InterPro" id="IPR002942">
    <property type="entry name" value="S4_RNA-bd"/>
</dbReference>
<dbReference type="Pfam" id="PF01479">
    <property type="entry name" value="S4"/>
    <property type="match status" value="1"/>
</dbReference>
<evidence type="ECO:0000256" key="11">
    <source>
        <dbReference type="PROSITE-ProRule" id="PRU00182"/>
    </source>
</evidence>
<evidence type="ECO:0000256" key="1">
    <source>
        <dbReference type="ARBA" id="ARBA00023235"/>
    </source>
</evidence>
<evidence type="ECO:0000256" key="10">
    <source>
        <dbReference type="ARBA" id="ARBA00043147"/>
    </source>
</evidence>
<feature type="compositionally biased region" description="Basic and acidic residues" evidence="12">
    <location>
        <begin position="361"/>
        <end position="377"/>
    </location>
</feature>
<dbReference type="PROSITE" id="PS50889">
    <property type="entry name" value="S4"/>
    <property type="match status" value="1"/>
</dbReference>
<comment type="caution">
    <text evidence="14">The sequence shown here is derived from an EMBL/GenBank/DDBJ whole genome shotgun (WGS) entry which is preliminary data.</text>
</comment>
<evidence type="ECO:0000256" key="9">
    <source>
        <dbReference type="ARBA" id="ARBA00042890"/>
    </source>
</evidence>
<dbReference type="GO" id="GO:0160138">
    <property type="term" value="F:23S rRNA pseudouridine(2604) synthase activity"/>
    <property type="evidence" value="ECO:0007669"/>
    <property type="project" value="UniProtKB-EC"/>
</dbReference>
<evidence type="ECO:0000313" key="14">
    <source>
        <dbReference type="EMBL" id="RQH08028.1"/>
    </source>
</evidence>
<evidence type="ECO:0000313" key="15">
    <source>
        <dbReference type="Proteomes" id="UP000272778"/>
    </source>
</evidence>
<dbReference type="SMART" id="SM00363">
    <property type="entry name" value="S4"/>
    <property type="match status" value="1"/>
</dbReference>
<feature type="compositionally biased region" description="Basic and acidic residues" evidence="12">
    <location>
        <begin position="113"/>
        <end position="269"/>
    </location>
</feature>
<evidence type="ECO:0000256" key="2">
    <source>
        <dbReference type="ARBA" id="ARBA00036390"/>
    </source>
</evidence>
<feature type="compositionally biased region" description="Basic and acidic residues" evidence="12">
    <location>
        <begin position="278"/>
        <end position="354"/>
    </location>
</feature>
<dbReference type="SUPFAM" id="SSF55120">
    <property type="entry name" value="Pseudouridine synthase"/>
    <property type="match status" value="1"/>
</dbReference>
<feature type="compositionally biased region" description="Basic and acidic residues" evidence="12">
    <location>
        <begin position="54"/>
        <end position="75"/>
    </location>
</feature>
<keyword evidence="1" id="KW-0413">Isomerase</keyword>
<evidence type="ECO:0000259" key="13">
    <source>
        <dbReference type="SMART" id="SM00363"/>
    </source>
</evidence>
<dbReference type="InterPro" id="IPR020103">
    <property type="entry name" value="PsdUridine_synth_cat_dom_sf"/>
</dbReference>
<dbReference type="InterPro" id="IPR042092">
    <property type="entry name" value="PsdUridine_s_RsuA/RluB/E/F_cat"/>
</dbReference>
<protein>
    <recommendedName>
        <fullName evidence="5">Dual-specificity RNA pseudouridine synthase RluF</fullName>
        <ecNumber evidence="4">5.4.99.21</ecNumber>
    </recommendedName>
    <alternativeName>
        <fullName evidence="7">23S rRNA pseudouridine(2604) synthase</fullName>
    </alternativeName>
    <alternativeName>
        <fullName evidence="9">Ribosomal large subunit pseudouridine synthase F</fullName>
    </alternativeName>
    <alternativeName>
        <fullName evidence="8">rRNA pseudouridylate synthase F</fullName>
    </alternativeName>
    <alternativeName>
        <fullName evidence="10">rRNA-uridine isomerase F</fullName>
    </alternativeName>
    <alternativeName>
        <fullName evidence="6">tRNA(Tyr) pseudouridine(35) synthase</fullName>
    </alternativeName>
</protein>
<dbReference type="EMBL" id="RQIS01000004">
    <property type="protein sequence ID" value="RQH08028.1"/>
    <property type="molecule type" value="Genomic_DNA"/>
</dbReference>
<feature type="compositionally biased region" description="Gly residues" evidence="12">
    <location>
        <begin position="94"/>
        <end position="106"/>
    </location>
</feature>
<evidence type="ECO:0000256" key="12">
    <source>
        <dbReference type="SAM" id="MobiDB-lite"/>
    </source>
</evidence>
<feature type="region of interest" description="Disordered" evidence="12">
    <location>
        <begin position="1"/>
        <end position="432"/>
    </location>
</feature>
<dbReference type="InterPro" id="IPR006145">
    <property type="entry name" value="PsdUridine_synth_RsuA/RluA"/>
</dbReference>
<dbReference type="PANTHER" id="PTHR47683">
    <property type="entry name" value="PSEUDOURIDINE SYNTHASE FAMILY PROTEIN-RELATED"/>
    <property type="match status" value="1"/>
</dbReference>
<dbReference type="InterPro" id="IPR036986">
    <property type="entry name" value="S4_RNA-bd_sf"/>
</dbReference>
<dbReference type="Gene3D" id="3.30.70.580">
    <property type="entry name" value="Pseudouridine synthase I, catalytic domain, N-terminal subdomain"/>
    <property type="match status" value="1"/>
</dbReference>
<dbReference type="SUPFAM" id="SSF55174">
    <property type="entry name" value="Alpha-L RNA-binding motif"/>
    <property type="match status" value="1"/>
</dbReference>
<dbReference type="GO" id="GO:0000455">
    <property type="term" value="P:enzyme-directed rRNA pseudouridine synthesis"/>
    <property type="evidence" value="ECO:0007669"/>
    <property type="project" value="UniProtKB-ARBA"/>
</dbReference>
<evidence type="ECO:0000256" key="5">
    <source>
        <dbReference type="ARBA" id="ARBA00039989"/>
    </source>
</evidence>
<proteinExistence type="predicted"/>
<dbReference type="EC" id="5.4.99.21" evidence="4"/>
<organism evidence="14 15">
    <name type="scientific">Paraburkholderia dinghuensis</name>
    <dbReference type="NCBI Taxonomy" id="2305225"/>
    <lineage>
        <taxon>Bacteria</taxon>
        <taxon>Pseudomonadati</taxon>
        <taxon>Pseudomonadota</taxon>
        <taxon>Betaproteobacteria</taxon>
        <taxon>Burkholderiales</taxon>
        <taxon>Burkholderiaceae</taxon>
        <taxon>Paraburkholderia</taxon>
    </lineage>
</organism>
<evidence type="ECO:0000256" key="4">
    <source>
        <dbReference type="ARBA" id="ARBA00038922"/>
    </source>
</evidence>
<dbReference type="GO" id="GO:0003723">
    <property type="term" value="F:RNA binding"/>
    <property type="evidence" value="ECO:0007669"/>
    <property type="project" value="UniProtKB-KW"/>
</dbReference>
<dbReference type="NCBIfam" id="TIGR00093">
    <property type="entry name" value="pseudouridine synthase"/>
    <property type="match status" value="1"/>
</dbReference>
<dbReference type="Gene3D" id="3.10.290.10">
    <property type="entry name" value="RNA-binding S4 domain"/>
    <property type="match status" value="1"/>
</dbReference>
<dbReference type="CDD" id="cd00165">
    <property type="entry name" value="S4"/>
    <property type="match status" value="1"/>
</dbReference>